<comment type="subcellular location">
    <subcellularLocation>
        <location evidence="1">Endomembrane system</location>
        <topology evidence="1">Multi-pass membrane protein</topology>
    </subcellularLocation>
</comment>
<feature type="transmembrane region" description="Helical" evidence="6">
    <location>
        <begin position="41"/>
        <end position="60"/>
    </location>
</feature>
<evidence type="ECO:0000256" key="1">
    <source>
        <dbReference type="ARBA" id="ARBA00004127"/>
    </source>
</evidence>
<sequence length="239" mass="25713">MLCVIVIQFVFGGGVGSFAYFMPLFFQVVRDSSAMMSGLPLIPMQLAAVATTLLVGWLVARTRLNKAPLVVGTLLFTSLYGLVQLFDADTPWSQVYGTIFIGGVGNGCILALAIVTGQSALKDQKDTAVATGLLSYVTMMGVGVSVPAGSALLNSMLIQKLPEFVPMDYVTRIYNSPEYIHHGLPSDYVEGAIKAYVNAFRALWCMMMGFAATTVISALLIKRWTLPAHNNAEESKVDA</sequence>
<dbReference type="EMBL" id="CBTN010000034">
    <property type="protein sequence ID" value="CDH56049.1"/>
    <property type="molecule type" value="Genomic_DNA"/>
</dbReference>
<gene>
    <name evidence="7" type="ORF">LCOR_07135.1</name>
</gene>
<organism evidence="7 8">
    <name type="scientific">Lichtheimia corymbifera JMRC:FSU:9682</name>
    <dbReference type="NCBI Taxonomy" id="1263082"/>
    <lineage>
        <taxon>Eukaryota</taxon>
        <taxon>Fungi</taxon>
        <taxon>Fungi incertae sedis</taxon>
        <taxon>Mucoromycota</taxon>
        <taxon>Mucoromycotina</taxon>
        <taxon>Mucoromycetes</taxon>
        <taxon>Mucorales</taxon>
        <taxon>Lichtheimiaceae</taxon>
        <taxon>Lichtheimia</taxon>
    </lineage>
</organism>
<dbReference type="AlphaFoldDB" id="A0A068S1C8"/>
<dbReference type="InterPro" id="IPR036259">
    <property type="entry name" value="MFS_trans_sf"/>
</dbReference>
<evidence type="ECO:0000256" key="5">
    <source>
        <dbReference type="ARBA" id="ARBA00023136"/>
    </source>
</evidence>
<evidence type="ECO:0000256" key="6">
    <source>
        <dbReference type="SAM" id="Phobius"/>
    </source>
</evidence>
<feature type="transmembrane region" description="Helical" evidence="6">
    <location>
        <begin position="67"/>
        <end position="86"/>
    </location>
</feature>
<keyword evidence="2" id="KW-0813">Transport</keyword>
<accession>A0A068S1C8</accession>
<feature type="transmembrane region" description="Helical" evidence="6">
    <location>
        <begin position="199"/>
        <end position="221"/>
    </location>
</feature>
<dbReference type="PANTHER" id="PTHR23501:SF191">
    <property type="entry name" value="VACUOLAR BASIC AMINO ACID TRANSPORTER 4"/>
    <property type="match status" value="1"/>
</dbReference>
<dbReference type="GO" id="GO:0022857">
    <property type="term" value="F:transmembrane transporter activity"/>
    <property type="evidence" value="ECO:0007669"/>
    <property type="project" value="TreeGrafter"/>
</dbReference>
<evidence type="ECO:0000256" key="3">
    <source>
        <dbReference type="ARBA" id="ARBA00022692"/>
    </source>
</evidence>
<dbReference type="PANTHER" id="PTHR23501">
    <property type="entry name" value="MAJOR FACILITATOR SUPERFAMILY"/>
    <property type="match status" value="1"/>
</dbReference>
<name>A0A068S1C8_9FUNG</name>
<keyword evidence="4 6" id="KW-1133">Transmembrane helix</keyword>
<reference evidence="7" key="1">
    <citation type="submission" date="2013-08" db="EMBL/GenBank/DDBJ databases">
        <title>Gene expansion shapes genome architecture in the human pathogen Lichtheimia corymbifera: an evolutionary genomics analysis in the ancient terrestrial Mucorales (Mucoromycotina).</title>
        <authorList>
            <person name="Schwartze V.U."/>
            <person name="Winter S."/>
            <person name="Shelest E."/>
            <person name="Marcet-Houben M."/>
            <person name="Horn F."/>
            <person name="Wehner S."/>
            <person name="Hoffmann K."/>
            <person name="Riege K."/>
            <person name="Sammeth M."/>
            <person name="Nowrousian M."/>
            <person name="Valiante V."/>
            <person name="Linde J."/>
            <person name="Jacobsen I.D."/>
            <person name="Marz M."/>
            <person name="Brakhage A.A."/>
            <person name="Gabaldon T."/>
            <person name="Bocker S."/>
            <person name="Voigt K."/>
        </authorList>
    </citation>
    <scope>NUCLEOTIDE SEQUENCE [LARGE SCALE GENOMIC DNA]</scope>
    <source>
        <strain evidence="7">FSU 9682</strain>
    </source>
</reference>
<evidence type="ECO:0000313" key="8">
    <source>
        <dbReference type="Proteomes" id="UP000027586"/>
    </source>
</evidence>
<dbReference type="VEuPathDB" id="FungiDB:LCOR_07135.1"/>
<keyword evidence="8" id="KW-1185">Reference proteome</keyword>
<evidence type="ECO:0000256" key="4">
    <source>
        <dbReference type="ARBA" id="ARBA00022989"/>
    </source>
</evidence>
<evidence type="ECO:0000313" key="7">
    <source>
        <dbReference type="EMBL" id="CDH56049.1"/>
    </source>
</evidence>
<feature type="transmembrane region" description="Helical" evidence="6">
    <location>
        <begin position="133"/>
        <end position="158"/>
    </location>
</feature>
<dbReference type="SUPFAM" id="SSF103473">
    <property type="entry name" value="MFS general substrate transporter"/>
    <property type="match status" value="1"/>
</dbReference>
<feature type="transmembrane region" description="Helical" evidence="6">
    <location>
        <begin position="98"/>
        <end position="121"/>
    </location>
</feature>
<dbReference type="GO" id="GO:0012505">
    <property type="term" value="C:endomembrane system"/>
    <property type="evidence" value="ECO:0007669"/>
    <property type="project" value="UniProtKB-SubCell"/>
</dbReference>
<dbReference type="STRING" id="1263082.A0A068S1C8"/>
<evidence type="ECO:0000256" key="2">
    <source>
        <dbReference type="ARBA" id="ARBA00022448"/>
    </source>
</evidence>
<dbReference type="GO" id="GO:0005886">
    <property type="term" value="C:plasma membrane"/>
    <property type="evidence" value="ECO:0007669"/>
    <property type="project" value="TreeGrafter"/>
</dbReference>
<comment type="caution">
    <text evidence="7">The sequence shown here is derived from an EMBL/GenBank/DDBJ whole genome shotgun (WGS) entry which is preliminary data.</text>
</comment>
<keyword evidence="3 6" id="KW-0812">Transmembrane</keyword>
<dbReference type="Gene3D" id="1.20.1250.20">
    <property type="entry name" value="MFS general substrate transporter like domains"/>
    <property type="match status" value="1"/>
</dbReference>
<dbReference type="OrthoDB" id="10021397at2759"/>
<keyword evidence="5 6" id="KW-0472">Membrane</keyword>
<dbReference type="Proteomes" id="UP000027586">
    <property type="component" value="Unassembled WGS sequence"/>
</dbReference>
<protein>
    <submittedName>
        <fullName evidence="7">Uncharacterized protein</fullName>
    </submittedName>
</protein>
<proteinExistence type="predicted"/>